<evidence type="ECO:0000313" key="1">
    <source>
        <dbReference type="EMBL" id="MFD2053663.1"/>
    </source>
</evidence>
<dbReference type="RefSeq" id="WP_379018538.1">
    <property type="nucleotide sequence ID" value="NZ_JBHUGY010000019.1"/>
</dbReference>
<accession>A0ABW4WC02</accession>
<dbReference type="Proteomes" id="UP001597349">
    <property type="component" value="Unassembled WGS sequence"/>
</dbReference>
<dbReference type="EMBL" id="JBHUGY010000019">
    <property type="protein sequence ID" value="MFD2053663.1"/>
    <property type="molecule type" value="Genomic_DNA"/>
</dbReference>
<protein>
    <submittedName>
        <fullName evidence="1">Uncharacterized protein</fullName>
    </submittedName>
</protein>
<comment type="caution">
    <text evidence="1">The sequence shown here is derived from an EMBL/GenBank/DDBJ whole genome shotgun (WGS) entry which is preliminary data.</text>
</comment>
<name>A0ABW4WC02_9HYPH</name>
<organism evidence="1 2">
    <name type="scientific">Mesorhizobium calcicola</name>
    <dbReference type="NCBI Taxonomy" id="1300310"/>
    <lineage>
        <taxon>Bacteria</taxon>
        <taxon>Pseudomonadati</taxon>
        <taxon>Pseudomonadota</taxon>
        <taxon>Alphaproteobacteria</taxon>
        <taxon>Hyphomicrobiales</taxon>
        <taxon>Phyllobacteriaceae</taxon>
        <taxon>Mesorhizobium</taxon>
    </lineage>
</organism>
<gene>
    <name evidence="1" type="ORF">ACFSQT_11350</name>
</gene>
<keyword evidence="2" id="KW-1185">Reference proteome</keyword>
<sequence length="161" mass="17663">MSSMSYCMSEIRLANVGHIIATALCVRAFEPIRVRVPVGGDFSQQKIAIAEFFTYALEFVLRRHHFLDVAQAIVEMADGADVTARLDHPVHEGRDVACPHESLACHFEISRHVPLAHNMAITACTRNLCDCTGCGTHPATKFSPGTSVASVEFPGILRLRM</sequence>
<proteinExistence type="predicted"/>
<evidence type="ECO:0000313" key="2">
    <source>
        <dbReference type="Proteomes" id="UP001597349"/>
    </source>
</evidence>
<reference evidence="2" key="1">
    <citation type="journal article" date="2019" name="Int. J. Syst. Evol. Microbiol.">
        <title>The Global Catalogue of Microorganisms (GCM) 10K type strain sequencing project: providing services to taxonomists for standard genome sequencing and annotation.</title>
        <authorList>
            <consortium name="The Broad Institute Genomics Platform"/>
            <consortium name="The Broad Institute Genome Sequencing Center for Infectious Disease"/>
            <person name="Wu L."/>
            <person name="Ma J."/>
        </authorList>
    </citation>
    <scope>NUCLEOTIDE SEQUENCE [LARGE SCALE GENOMIC DNA]</scope>
    <source>
        <strain evidence="2">CGMCC 1.16226</strain>
    </source>
</reference>